<protein>
    <submittedName>
        <fullName evidence="2">Uncharacterized protein</fullName>
    </submittedName>
</protein>
<sequence>MAETFPDRRSDPSDWAAKVQQRVKELNPRRAELAAGERPTPESVELAHRRAEESLLRAQAAHRAAARRHEELARVHEQTANSYQRAALQGLGPTARLQQAADDHWQAAQESRLEALEDEAKAQEPKESSSG</sequence>
<feature type="compositionally biased region" description="Basic and acidic residues" evidence="1">
    <location>
        <begin position="1"/>
        <end position="12"/>
    </location>
</feature>
<proteinExistence type="predicted"/>
<dbReference type="EMBL" id="CTEC01000002">
    <property type="protein sequence ID" value="CQD20595.1"/>
    <property type="molecule type" value="Genomic_DNA"/>
</dbReference>
<organism evidence="2 3">
    <name type="scientific">Mycobacterium europaeum</name>
    <dbReference type="NCBI Taxonomy" id="761804"/>
    <lineage>
        <taxon>Bacteria</taxon>
        <taxon>Bacillati</taxon>
        <taxon>Actinomycetota</taxon>
        <taxon>Actinomycetes</taxon>
        <taxon>Mycobacteriales</taxon>
        <taxon>Mycobacteriaceae</taxon>
        <taxon>Mycobacterium</taxon>
        <taxon>Mycobacterium simiae complex</taxon>
    </lineage>
</organism>
<feature type="compositionally biased region" description="Basic and acidic residues" evidence="1">
    <location>
        <begin position="22"/>
        <end position="32"/>
    </location>
</feature>
<evidence type="ECO:0000256" key="1">
    <source>
        <dbReference type="SAM" id="MobiDB-lite"/>
    </source>
</evidence>
<name>A0A0U1DPZ0_9MYCO</name>
<dbReference type="AlphaFoldDB" id="A0A0U1DPZ0"/>
<gene>
    <name evidence="2" type="ORF">BN000_04962</name>
</gene>
<dbReference type="RefSeq" id="WP_090423427.1">
    <property type="nucleotide sequence ID" value="NZ_CTEC01000002.1"/>
</dbReference>
<feature type="region of interest" description="Disordered" evidence="1">
    <location>
        <begin position="95"/>
        <end position="131"/>
    </location>
</feature>
<evidence type="ECO:0000313" key="2">
    <source>
        <dbReference type="EMBL" id="CQD20595.1"/>
    </source>
</evidence>
<reference evidence="3" key="1">
    <citation type="submission" date="2015-03" db="EMBL/GenBank/DDBJ databases">
        <authorList>
            <person name="Urmite Genomes"/>
        </authorList>
    </citation>
    <scope>NUCLEOTIDE SEQUENCE [LARGE SCALE GENOMIC DNA]</scope>
    <source>
        <strain evidence="3">CSUR P1344</strain>
    </source>
</reference>
<accession>A0A0U1DPZ0</accession>
<feature type="region of interest" description="Disordered" evidence="1">
    <location>
        <begin position="1"/>
        <end position="47"/>
    </location>
</feature>
<feature type="compositionally biased region" description="Basic and acidic residues" evidence="1">
    <location>
        <begin position="101"/>
        <end position="131"/>
    </location>
</feature>
<keyword evidence="3" id="KW-1185">Reference proteome</keyword>
<evidence type="ECO:0000313" key="3">
    <source>
        <dbReference type="Proteomes" id="UP000199601"/>
    </source>
</evidence>
<dbReference type="Proteomes" id="UP000199601">
    <property type="component" value="Unassembled WGS sequence"/>
</dbReference>